<accession>A0A0L0CP47</accession>
<dbReference type="AlphaFoldDB" id="A0A0L0CP47"/>
<keyword evidence="3" id="KW-1185">Reference proteome</keyword>
<feature type="compositionally biased region" description="Polar residues" evidence="1">
    <location>
        <begin position="1"/>
        <end position="10"/>
    </location>
</feature>
<gene>
    <name evidence="2" type="ORF">FF38_04303</name>
</gene>
<sequence>MSTITSSISLKKQENKTNKSRVKNNNNNNNNYGGRGRNSGNSNHIRKGSLVALQCVRLPLLQLSTEFKLFFLDINSPDSRGRLCINCLPTIVSIVATKSSTQLLRKHTRTQYLFIHCIVAALMLSTQHQRCRHYHPTRNQHERPKPPYSNKHMRKGCADDGGGGDES</sequence>
<comment type="caution">
    <text evidence="2">The sequence shown here is derived from an EMBL/GenBank/DDBJ whole genome shotgun (WGS) entry which is preliminary data.</text>
</comment>
<proteinExistence type="predicted"/>
<dbReference type="EMBL" id="JRES01000127">
    <property type="protein sequence ID" value="KNC33952.1"/>
    <property type="molecule type" value="Genomic_DNA"/>
</dbReference>
<protein>
    <submittedName>
        <fullName evidence="2">Uncharacterized protein</fullName>
    </submittedName>
</protein>
<organism evidence="2 3">
    <name type="scientific">Lucilia cuprina</name>
    <name type="common">Green bottle fly</name>
    <name type="synonym">Australian sheep blowfly</name>
    <dbReference type="NCBI Taxonomy" id="7375"/>
    <lineage>
        <taxon>Eukaryota</taxon>
        <taxon>Metazoa</taxon>
        <taxon>Ecdysozoa</taxon>
        <taxon>Arthropoda</taxon>
        <taxon>Hexapoda</taxon>
        <taxon>Insecta</taxon>
        <taxon>Pterygota</taxon>
        <taxon>Neoptera</taxon>
        <taxon>Endopterygota</taxon>
        <taxon>Diptera</taxon>
        <taxon>Brachycera</taxon>
        <taxon>Muscomorpha</taxon>
        <taxon>Oestroidea</taxon>
        <taxon>Calliphoridae</taxon>
        <taxon>Luciliinae</taxon>
        <taxon>Lucilia</taxon>
    </lineage>
</organism>
<name>A0A0L0CP47_LUCCU</name>
<evidence type="ECO:0000313" key="2">
    <source>
        <dbReference type="EMBL" id="KNC33952.1"/>
    </source>
</evidence>
<feature type="region of interest" description="Disordered" evidence="1">
    <location>
        <begin position="1"/>
        <end position="43"/>
    </location>
</feature>
<reference evidence="2 3" key="1">
    <citation type="journal article" date="2015" name="Nat. Commun.">
        <title>Lucilia cuprina genome unlocks parasitic fly biology to underpin future interventions.</title>
        <authorList>
            <person name="Anstead C.A."/>
            <person name="Korhonen P.K."/>
            <person name="Young N.D."/>
            <person name="Hall R.S."/>
            <person name="Jex A.R."/>
            <person name="Murali S.C."/>
            <person name="Hughes D.S."/>
            <person name="Lee S.F."/>
            <person name="Perry T."/>
            <person name="Stroehlein A.J."/>
            <person name="Ansell B.R."/>
            <person name="Breugelmans B."/>
            <person name="Hofmann A."/>
            <person name="Qu J."/>
            <person name="Dugan S."/>
            <person name="Lee S.L."/>
            <person name="Chao H."/>
            <person name="Dinh H."/>
            <person name="Han Y."/>
            <person name="Doddapaneni H.V."/>
            <person name="Worley K.C."/>
            <person name="Muzny D.M."/>
            <person name="Ioannidis P."/>
            <person name="Waterhouse R.M."/>
            <person name="Zdobnov E.M."/>
            <person name="James P.J."/>
            <person name="Bagnall N.H."/>
            <person name="Kotze A.C."/>
            <person name="Gibbs R.A."/>
            <person name="Richards S."/>
            <person name="Batterham P."/>
            <person name="Gasser R.B."/>
        </authorList>
    </citation>
    <scope>NUCLEOTIDE SEQUENCE [LARGE SCALE GENOMIC DNA]</scope>
    <source>
        <strain evidence="2 3">LS</strain>
        <tissue evidence="2">Full body</tissue>
    </source>
</reference>
<dbReference type="Proteomes" id="UP000037069">
    <property type="component" value="Unassembled WGS sequence"/>
</dbReference>
<feature type="compositionally biased region" description="Low complexity" evidence="1">
    <location>
        <begin position="23"/>
        <end position="43"/>
    </location>
</feature>
<feature type="region of interest" description="Disordered" evidence="1">
    <location>
        <begin position="133"/>
        <end position="167"/>
    </location>
</feature>
<evidence type="ECO:0000256" key="1">
    <source>
        <dbReference type="SAM" id="MobiDB-lite"/>
    </source>
</evidence>
<evidence type="ECO:0000313" key="3">
    <source>
        <dbReference type="Proteomes" id="UP000037069"/>
    </source>
</evidence>